<organism evidence="2 3">
    <name type="scientific">Oopsacas minuta</name>
    <dbReference type="NCBI Taxonomy" id="111878"/>
    <lineage>
        <taxon>Eukaryota</taxon>
        <taxon>Metazoa</taxon>
        <taxon>Porifera</taxon>
        <taxon>Hexactinellida</taxon>
        <taxon>Hexasterophora</taxon>
        <taxon>Lyssacinosida</taxon>
        <taxon>Leucopsacidae</taxon>
        <taxon>Oopsacas</taxon>
    </lineage>
</organism>
<comment type="caution">
    <text evidence="2">The sequence shown here is derived from an EMBL/GenBank/DDBJ whole genome shotgun (WGS) entry which is preliminary data.</text>
</comment>
<dbReference type="PROSITE" id="PS51767">
    <property type="entry name" value="PEPTIDASE_A1"/>
    <property type="match status" value="1"/>
</dbReference>
<dbReference type="InterPro" id="IPR033121">
    <property type="entry name" value="PEPTIDASE_A1"/>
</dbReference>
<evidence type="ECO:0000259" key="1">
    <source>
        <dbReference type="PROSITE" id="PS51767"/>
    </source>
</evidence>
<protein>
    <recommendedName>
        <fullName evidence="1">Peptidase A1 domain-containing protein</fullName>
    </recommendedName>
</protein>
<name>A0AAV7JU95_9METZ</name>
<dbReference type="Pfam" id="PF00026">
    <property type="entry name" value="Asp"/>
    <property type="match status" value="1"/>
</dbReference>
<accession>A0AAV7JU95</accession>
<dbReference type="Proteomes" id="UP001165289">
    <property type="component" value="Unassembled WGS sequence"/>
</dbReference>
<dbReference type="EMBL" id="JAKMXF010000299">
    <property type="protein sequence ID" value="KAI6652372.1"/>
    <property type="molecule type" value="Genomic_DNA"/>
</dbReference>
<gene>
    <name evidence="2" type="ORF">LOD99_7386</name>
</gene>
<keyword evidence="3" id="KW-1185">Reference proteome</keyword>
<reference evidence="2 3" key="1">
    <citation type="journal article" date="2023" name="BMC Biol.">
        <title>The compact genome of the sponge Oopsacas minuta (Hexactinellida) is lacking key metazoan core genes.</title>
        <authorList>
            <person name="Santini S."/>
            <person name="Schenkelaars Q."/>
            <person name="Jourda C."/>
            <person name="Duchesne M."/>
            <person name="Belahbib H."/>
            <person name="Rocher C."/>
            <person name="Selva M."/>
            <person name="Riesgo A."/>
            <person name="Vervoort M."/>
            <person name="Leys S.P."/>
            <person name="Kodjabachian L."/>
            <person name="Le Bivic A."/>
            <person name="Borchiellini C."/>
            <person name="Claverie J.M."/>
            <person name="Renard E."/>
        </authorList>
    </citation>
    <scope>NUCLEOTIDE SEQUENCE [LARGE SCALE GENOMIC DNA]</scope>
    <source>
        <strain evidence="2">SPO-2</strain>
    </source>
</reference>
<dbReference type="AlphaFoldDB" id="A0AAV7JU95"/>
<sequence>MWVYGDNCLDDKTKCVRTKYTPFKLCCASGDETGKMVTGVDVQITDKIAVMNQLFGAAGDVREDYEGVDGVMGLKMDLSHGVPSVIYNIIAQKLITEPAYSLCVKGQRLL</sequence>
<dbReference type="InterPro" id="IPR021109">
    <property type="entry name" value="Peptidase_aspartic_dom_sf"/>
</dbReference>
<dbReference type="Gene3D" id="2.40.70.10">
    <property type="entry name" value="Acid Proteases"/>
    <property type="match status" value="1"/>
</dbReference>
<dbReference type="SUPFAM" id="SSF50630">
    <property type="entry name" value="Acid proteases"/>
    <property type="match status" value="1"/>
</dbReference>
<feature type="domain" description="Peptidase A1" evidence="1">
    <location>
        <begin position="1"/>
        <end position="110"/>
    </location>
</feature>
<proteinExistence type="predicted"/>
<evidence type="ECO:0000313" key="3">
    <source>
        <dbReference type="Proteomes" id="UP001165289"/>
    </source>
</evidence>
<evidence type="ECO:0000313" key="2">
    <source>
        <dbReference type="EMBL" id="KAI6652372.1"/>
    </source>
</evidence>